<protein>
    <submittedName>
        <fullName evidence="4">Uncharacterized protein</fullName>
    </submittedName>
</protein>
<dbReference type="AlphaFoldDB" id="A0A0V0QN91"/>
<feature type="signal peptide" evidence="3">
    <location>
        <begin position="1"/>
        <end position="20"/>
    </location>
</feature>
<dbReference type="InParanoid" id="A0A0V0QN91"/>
<feature type="transmembrane region" description="Helical" evidence="2">
    <location>
        <begin position="681"/>
        <end position="704"/>
    </location>
</feature>
<evidence type="ECO:0000256" key="3">
    <source>
        <dbReference type="SAM" id="SignalP"/>
    </source>
</evidence>
<keyword evidence="5" id="KW-1185">Reference proteome</keyword>
<accession>A0A0V0QN91</accession>
<gene>
    <name evidence="4" type="ORF">PPERSA_04213</name>
</gene>
<keyword evidence="3" id="KW-0732">Signal</keyword>
<feature type="transmembrane region" description="Helical" evidence="2">
    <location>
        <begin position="791"/>
        <end position="813"/>
    </location>
</feature>
<evidence type="ECO:0000313" key="5">
    <source>
        <dbReference type="Proteomes" id="UP000054937"/>
    </source>
</evidence>
<keyword evidence="2" id="KW-0812">Transmembrane</keyword>
<dbReference type="Proteomes" id="UP000054937">
    <property type="component" value="Unassembled WGS sequence"/>
</dbReference>
<organism evidence="4 5">
    <name type="scientific">Pseudocohnilembus persalinus</name>
    <name type="common">Ciliate</name>
    <dbReference type="NCBI Taxonomy" id="266149"/>
    <lineage>
        <taxon>Eukaryota</taxon>
        <taxon>Sar</taxon>
        <taxon>Alveolata</taxon>
        <taxon>Ciliophora</taxon>
        <taxon>Intramacronucleata</taxon>
        <taxon>Oligohymenophorea</taxon>
        <taxon>Scuticociliatia</taxon>
        <taxon>Philasterida</taxon>
        <taxon>Pseudocohnilembidae</taxon>
        <taxon>Pseudocohnilembus</taxon>
    </lineage>
</organism>
<feature type="transmembrane region" description="Helical" evidence="2">
    <location>
        <begin position="518"/>
        <end position="543"/>
    </location>
</feature>
<feature type="region of interest" description="Disordered" evidence="1">
    <location>
        <begin position="900"/>
        <end position="933"/>
    </location>
</feature>
<sequence>MKNIEVIILLLLFSIQIIRSVKNESIPNKNIEQGYTQHIKKQHKIPKNYRKLEEKTIDLIITDEDSDNNTFELDSLNSAYMDMDFTIIPQSFTYGEEGDWYFLCKKIEGKSSEEINLPYYFTVKEETQTSNSHIQLRLLNFYDTSIEVQCQVVLNDQDAFLAEVNSLSMTLSIYGPQRAELGTSKLFAIILGEQFLEDVLLAFNMPDSVTGVLIFDYVSQNTDLFPDHIEYSKQPYDRSYWSSQDAETILMPWIPYFSHCKGYGRHIVLYELLENEDKCNLVKQQDTIVVQSIPTTGLYPNADKCLYEDSDAIYCQFEEEMTSNYRGTKWWEATGQTFFYITSYAISIDNFIKYRQESSDGGSSKFTEMITDSNDDLIPVSFTAVDFQTNKIPSRVELNIKYNQISDSQKKITDAAVKLYDYKDYIDEDSSKSGEKNFYNLVIKVQNAPILKFQETFKVAFIPGFIGSFLGNIVYLLLVLFTYEMYKIDVFSGIFYQYDQETITDTEYLRVQKGRSGLMLFIIENLLIQPISVALETLQFVMFLAANNFQYFVVAYLIRMLLNIIFRTYIDPIFKNVSFYWKKTATWLTQKNPKFEKYLKKYTTQDNAEETIKFYLGTQNKKQYEFQEIQSLENVLNQLLSYSSKLQAIYLKPALMLVIKLFGRETQMPTLYAIKYEDFNFYFFFTFMIIIPQIIIDIFVLSSLELVHGFKLFDYLCYCKHRYETRNISWVAQNFYLDRSLNINYRSLDNINFSSQFYFLITISVYGLLSITLGVSIMLRNEYQFFNDPVLYPMVAFFTVIIIPAKIIAQYVWQKCEFWKVKTEKEKLPLESIDNILNQQMEKIEEIIEEDIVRKHFVQCNKLWIIQNMKEFLTVDNFYDNDEYLIQVYRKLQAEAKEQNRETRKMEIQQKKKQEKEQQQKMKENQKQDKQHQLISISKQQDQNLRDMLYLWYYQAKQVLYLKSLVKNFQQQKKKEESNCRICGIDIETELIEIIPFSQIMNTYRFKYTARPFNKGSRKGKQTQGGSNYCP</sequence>
<feature type="chain" id="PRO_5006867509" evidence="3">
    <location>
        <begin position="21"/>
        <end position="1031"/>
    </location>
</feature>
<keyword evidence="2" id="KW-0472">Membrane</keyword>
<evidence type="ECO:0000256" key="1">
    <source>
        <dbReference type="SAM" id="MobiDB-lite"/>
    </source>
</evidence>
<evidence type="ECO:0000313" key="4">
    <source>
        <dbReference type="EMBL" id="KRX03661.1"/>
    </source>
</evidence>
<feature type="compositionally biased region" description="Basic and acidic residues" evidence="1">
    <location>
        <begin position="900"/>
        <end position="932"/>
    </location>
</feature>
<keyword evidence="2" id="KW-1133">Transmembrane helix</keyword>
<proteinExistence type="predicted"/>
<comment type="caution">
    <text evidence="4">The sequence shown here is derived from an EMBL/GenBank/DDBJ whole genome shotgun (WGS) entry which is preliminary data.</text>
</comment>
<dbReference type="OMA" id="ICIMIAA"/>
<dbReference type="EMBL" id="LDAU01000129">
    <property type="protein sequence ID" value="KRX03661.1"/>
    <property type="molecule type" value="Genomic_DNA"/>
</dbReference>
<dbReference type="OrthoDB" id="298471at2759"/>
<feature type="transmembrane region" description="Helical" evidence="2">
    <location>
        <begin position="549"/>
        <end position="570"/>
    </location>
</feature>
<feature type="transmembrane region" description="Helical" evidence="2">
    <location>
        <begin position="757"/>
        <end position="779"/>
    </location>
</feature>
<feature type="transmembrane region" description="Helical" evidence="2">
    <location>
        <begin position="460"/>
        <end position="483"/>
    </location>
</feature>
<reference evidence="4 5" key="1">
    <citation type="journal article" date="2015" name="Sci. Rep.">
        <title>Genome of the facultative scuticociliatosis pathogen Pseudocohnilembus persalinus provides insight into its virulence through horizontal gene transfer.</title>
        <authorList>
            <person name="Xiong J."/>
            <person name="Wang G."/>
            <person name="Cheng J."/>
            <person name="Tian M."/>
            <person name="Pan X."/>
            <person name="Warren A."/>
            <person name="Jiang C."/>
            <person name="Yuan D."/>
            <person name="Miao W."/>
        </authorList>
    </citation>
    <scope>NUCLEOTIDE SEQUENCE [LARGE SCALE GENOMIC DNA]</scope>
    <source>
        <strain evidence="4">36N120E</strain>
    </source>
</reference>
<evidence type="ECO:0000256" key="2">
    <source>
        <dbReference type="SAM" id="Phobius"/>
    </source>
</evidence>
<name>A0A0V0QN91_PSEPJ</name>